<evidence type="ECO:0000313" key="3">
    <source>
        <dbReference type="Proteomes" id="UP001375370"/>
    </source>
</evidence>
<dbReference type="InterPro" id="IPR003731">
    <property type="entry name" value="Di-Nase_FeMo-co_biosynth"/>
</dbReference>
<proteinExistence type="predicted"/>
<sequence length="126" mass="13305">MKYAIPVYEGRLSLHFGQSTEFMLIDTDAEGNITGKKVVAAAAHNCGATPVMLAREGVGIVLAGGMGYTPRTVFERSGIEVVLGITEPDPETAVKSHLNQTLKSGQNVCSHGDEPCGHTHGHGHSH</sequence>
<evidence type="ECO:0000259" key="1">
    <source>
        <dbReference type="Pfam" id="PF02579"/>
    </source>
</evidence>
<protein>
    <submittedName>
        <fullName evidence="2">NifB/NifX family molybdenum-iron cluster-binding protein</fullName>
    </submittedName>
</protein>
<dbReference type="Proteomes" id="UP001375370">
    <property type="component" value="Chromosome"/>
</dbReference>
<dbReference type="InterPro" id="IPR036105">
    <property type="entry name" value="DiNase_FeMo-co_biosyn_sf"/>
</dbReference>
<dbReference type="PANTHER" id="PTHR42983:SF1">
    <property type="entry name" value="IRON-MOLYBDENUM PROTEIN"/>
    <property type="match status" value="1"/>
</dbReference>
<dbReference type="RefSeq" id="WP_338738364.1">
    <property type="nucleotide sequence ID" value="NZ_CP146612.1"/>
</dbReference>
<reference evidence="2 3" key="1">
    <citation type="submission" date="2024-03" db="EMBL/GenBank/DDBJ databases">
        <title>A Dehalogenimonas Isolated from Estuarine Sediments Dihaloeliminates Chlorinated Alkanes.</title>
        <authorList>
            <person name="Yang Y."/>
            <person name="Wang H."/>
        </authorList>
    </citation>
    <scope>NUCLEOTIDE SEQUENCE [LARGE SCALE GENOMIC DNA]</scope>
    <source>
        <strain evidence="2 3">W</strain>
    </source>
</reference>
<dbReference type="SUPFAM" id="SSF53146">
    <property type="entry name" value="Nitrogenase accessory factor-like"/>
    <property type="match status" value="1"/>
</dbReference>
<dbReference type="PANTHER" id="PTHR42983">
    <property type="entry name" value="DINITROGENASE IRON-MOLYBDENUM COFACTOR PROTEIN-RELATED"/>
    <property type="match status" value="1"/>
</dbReference>
<feature type="domain" description="Dinitrogenase iron-molybdenum cofactor biosynthesis" evidence="1">
    <location>
        <begin position="10"/>
        <end position="96"/>
    </location>
</feature>
<evidence type="ECO:0000313" key="2">
    <source>
        <dbReference type="EMBL" id="WWX25820.1"/>
    </source>
</evidence>
<dbReference type="EMBL" id="CP146612">
    <property type="protein sequence ID" value="WWX25820.1"/>
    <property type="molecule type" value="Genomic_DNA"/>
</dbReference>
<dbReference type="Gene3D" id="3.30.420.130">
    <property type="entry name" value="Dinitrogenase iron-molybdenum cofactor biosynthesis domain"/>
    <property type="match status" value="1"/>
</dbReference>
<dbReference type="Pfam" id="PF02579">
    <property type="entry name" value="Nitro_FeMo-Co"/>
    <property type="match status" value="1"/>
</dbReference>
<keyword evidence="3" id="KW-1185">Reference proteome</keyword>
<accession>A0ABZ2J4L9</accession>
<organism evidence="2 3">
    <name type="scientific">Candidatus Dehalogenimonas loeffleri</name>
    <dbReference type="NCBI Taxonomy" id="3127115"/>
    <lineage>
        <taxon>Bacteria</taxon>
        <taxon>Bacillati</taxon>
        <taxon>Chloroflexota</taxon>
        <taxon>Dehalococcoidia</taxon>
        <taxon>Dehalococcoidales</taxon>
        <taxon>Dehalococcoidaceae</taxon>
        <taxon>Dehalogenimonas</taxon>
    </lineage>
</organism>
<name>A0ABZ2J4L9_9CHLR</name>
<gene>
    <name evidence="2" type="ORF">V8247_02285</name>
</gene>